<gene>
    <name evidence="1" type="ORF">H4S07_005602</name>
</gene>
<name>A0ACC1L0I4_9FUNG</name>
<accession>A0ACC1L0I4</accession>
<keyword evidence="2" id="KW-1185">Reference proteome</keyword>
<proteinExistence type="predicted"/>
<protein>
    <submittedName>
        <fullName evidence="1">Uncharacterized protein</fullName>
    </submittedName>
</protein>
<dbReference type="EMBL" id="JANBUP010002836">
    <property type="protein sequence ID" value="KAJ2798813.1"/>
    <property type="molecule type" value="Genomic_DNA"/>
</dbReference>
<sequence length="565" mass="64451">MGRLGIKPDVYTFSILMHSYALARDLDNCMRVFNEMVRVGVAPDLVIYTILIWAFGVANKIGSAELVFGQVAREQQWAQELVQKQGCGQPHAEPHVGAPESLDIYTEDPNRPDWPEVLDTLEIGDTTAMEQMRTSSFLNLDPVVYIAMLKVYSIARRPMRALATWERLIKNFPVVQWNPRKGGVLSKSLHYTGSFHLPALTLLLRTVRRSIGVSNVLRKKSSILKYVFTPLYLSSFTSAMASRLRQKQRLLQYYGDLRSHPSAVAQRAASRMKSRSQIVTFVEKEINERLAFDHRFCAEHRHLAPKVTATDIAWFVGFEYWMPQDAKDFLDLRDSDDSALAVNADDAPRATHASDDAQLIGPDGKFTQQSAQDMASIIARQWQELEAAGFKLNNIHVSEYIPCMLVGRQYSHLIRFLSLVQPHVSANTANADEPSRSAQFRYRNISIPRRSSDLLVLQIEAVQQLLLGDRDKRIILEALIDPDTDLHRKYAYHTIYGDVDAPRDEDELQVMRERRVIHAERELSWAAELAYLVQIGWLWRQHISENVTIQSRLDVAITTAERHLS</sequence>
<organism evidence="1 2">
    <name type="scientific">Coemansia furcata</name>
    <dbReference type="NCBI Taxonomy" id="417177"/>
    <lineage>
        <taxon>Eukaryota</taxon>
        <taxon>Fungi</taxon>
        <taxon>Fungi incertae sedis</taxon>
        <taxon>Zoopagomycota</taxon>
        <taxon>Kickxellomycotina</taxon>
        <taxon>Kickxellomycetes</taxon>
        <taxon>Kickxellales</taxon>
        <taxon>Kickxellaceae</taxon>
        <taxon>Coemansia</taxon>
    </lineage>
</organism>
<comment type="caution">
    <text evidence="1">The sequence shown here is derived from an EMBL/GenBank/DDBJ whole genome shotgun (WGS) entry which is preliminary data.</text>
</comment>
<evidence type="ECO:0000313" key="1">
    <source>
        <dbReference type="EMBL" id="KAJ2798813.1"/>
    </source>
</evidence>
<reference evidence="1" key="1">
    <citation type="submission" date="2022-07" db="EMBL/GenBank/DDBJ databases">
        <title>Phylogenomic reconstructions and comparative analyses of Kickxellomycotina fungi.</title>
        <authorList>
            <person name="Reynolds N.K."/>
            <person name="Stajich J.E."/>
            <person name="Barry K."/>
            <person name="Grigoriev I.V."/>
            <person name="Crous P."/>
            <person name="Smith M.E."/>
        </authorList>
    </citation>
    <scope>NUCLEOTIDE SEQUENCE</scope>
    <source>
        <strain evidence="1">CBS 102833</strain>
    </source>
</reference>
<dbReference type="Proteomes" id="UP001140096">
    <property type="component" value="Unassembled WGS sequence"/>
</dbReference>
<evidence type="ECO:0000313" key="2">
    <source>
        <dbReference type="Proteomes" id="UP001140096"/>
    </source>
</evidence>